<gene>
    <name evidence="1" type="ORF">O0955_13145</name>
</gene>
<evidence type="ECO:0000313" key="1">
    <source>
        <dbReference type="EMBL" id="MCZ4244952.1"/>
    </source>
</evidence>
<evidence type="ECO:0008006" key="3">
    <source>
        <dbReference type="Google" id="ProtNLM"/>
    </source>
</evidence>
<name>A0ABT4LB67_9SPHI</name>
<proteinExistence type="predicted"/>
<protein>
    <recommendedName>
        <fullName evidence="3">HNH endonuclease</fullName>
    </recommendedName>
</protein>
<dbReference type="RefSeq" id="WP_269428005.1">
    <property type="nucleotide sequence ID" value="NZ_JAPWGM010000004.1"/>
</dbReference>
<reference evidence="1" key="1">
    <citation type="submission" date="2022-12" db="EMBL/GenBank/DDBJ databases">
        <title>Genome sequence of HCMS5-2.</title>
        <authorList>
            <person name="Woo H."/>
        </authorList>
    </citation>
    <scope>NUCLEOTIDE SEQUENCE</scope>
    <source>
        <strain evidence="1">HCMS5-2</strain>
    </source>
</reference>
<comment type="caution">
    <text evidence="1">The sequence shown here is derived from an EMBL/GenBank/DDBJ whole genome shotgun (WGS) entry which is preliminary data.</text>
</comment>
<organism evidence="1 2">
    <name type="scientific">Pedobacter punctiformis</name>
    <dbReference type="NCBI Taxonomy" id="3004097"/>
    <lineage>
        <taxon>Bacteria</taxon>
        <taxon>Pseudomonadati</taxon>
        <taxon>Bacteroidota</taxon>
        <taxon>Sphingobacteriia</taxon>
        <taxon>Sphingobacteriales</taxon>
        <taxon>Sphingobacteriaceae</taxon>
        <taxon>Pedobacter</taxon>
    </lineage>
</organism>
<accession>A0ABT4LB67</accession>
<evidence type="ECO:0000313" key="2">
    <source>
        <dbReference type="Proteomes" id="UP001144347"/>
    </source>
</evidence>
<sequence>MVITLKDVHIGTVKGYLTVLRFYKGIQTNRKRDFVACRCFCGNEYNMQLYNFVNASEKVSCGCARRIGNDINIRRDSPEYRAWRDMRDRCYNPNKKDYVRYGERGIEVCKRWLESYDNFYLDMGKRPSKSHSLDRIDNNGSYEPDNCRWTTPVVQANNRRKRTTGYDNAGAPKRRVKCLDTGEVFDSMTKLSKHTNMTTNRLVRRFKNSDIAIINSYSFVELR</sequence>
<dbReference type="Proteomes" id="UP001144347">
    <property type="component" value="Unassembled WGS sequence"/>
</dbReference>
<keyword evidence="2" id="KW-1185">Reference proteome</keyword>
<dbReference type="EMBL" id="JAPWGM010000004">
    <property type="protein sequence ID" value="MCZ4244952.1"/>
    <property type="molecule type" value="Genomic_DNA"/>
</dbReference>